<evidence type="ECO:0008006" key="7">
    <source>
        <dbReference type="Google" id="ProtNLM"/>
    </source>
</evidence>
<evidence type="ECO:0000259" key="4">
    <source>
        <dbReference type="PROSITE" id="PS50110"/>
    </source>
</evidence>
<accession>A0A2V2MUE0</accession>
<dbReference type="RefSeq" id="WP_109941574.1">
    <property type="nucleotide sequence ID" value="NZ_CP176366.1"/>
</dbReference>
<sequence>MTPEKSPCILVIEDSKTQAEILCHYLKSAGYKVKWSENAEIALEEMKKSVPDLLLSDILMPGMDGYRLCKTVRDSPEFCHIPIILVSQLSDPVDIIKGLCCGANDFIIKPVKRESILREVAQVLDDCKKNPFGKLSNAEDTLYSYNGHDYSVRSSKEDLLRILFSIYQTAILKNYELEKTTEELNEFTTHLEETVNERTQALQVTNEIVEHLLVQRTELITRIGHDLKTPLTPLYAFIPFLEKKEDDPEKKEILSLLVKEITILKLLVERIIKLSHITIDSFTKEISSVDIYPIIQELLNSYSYQIKEKNLRVRNSIKNGTIIHISPFHATTILENLISNAITYNKNEGFIDICYGKEGKYHILLIQDTGIGLTEKQVDHVFDDFYKADESRHDHSSHGLGLAIVRRIIILYGGFVKVVSEGLGHGSTFEVWIPYQDFQVSSDVNKKKGGNNGDM</sequence>
<dbReference type="PROSITE" id="PS50109">
    <property type="entry name" value="HIS_KIN"/>
    <property type="match status" value="1"/>
</dbReference>
<dbReference type="SMART" id="SM00388">
    <property type="entry name" value="HisKA"/>
    <property type="match status" value="1"/>
</dbReference>
<dbReference type="PROSITE" id="PS50110">
    <property type="entry name" value="RESPONSE_REGULATORY"/>
    <property type="match status" value="1"/>
</dbReference>
<keyword evidence="6" id="KW-1185">Reference proteome</keyword>
<dbReference type="SUPFAM" id="SSF52172">
    <property type="entry name" value="CheY-like"/>
    <property type="match status" value="1"/>
</dbReference>
<evidence type="ECO:0000259" key="3">
    <source>
        <dbReference type="PROSITE" id="PS50109"/>
    </source>
</evidence>
<feature type="modified residue" description="4-aspartylphosphate" evidence="2">
    <location>
        <position position="57"/>
    </location>
</feature>
<dbReference type="SUPFAM" id="SSF55874">
    <property type="entry name" value="ATPase domain of HSP90 chaperone/DNA topoisomerase II/histidine kinase"/>
    <property type="match status" value="1"/>
</dbReference>
<name>A0A2V2MUE0_9EURY</name>
<dbReference type="SUPFAM" id="SSF47384">
    <property type="entry name" value="Homodimeric domain of signal transducing histidine kinase"/>
    <property type="match status" value="1"/>
</dbReference>
<dbReference type="Pfam" id="PF00072">
    <property type="entry name" value="Response_reg"/>
    <property type="match status" value="1"/>
</dbReference>
<proteinExistence type="predicted"/>
<dbReference type="Gene3D" id="3.40.50.2300">
    <property type="match status" value="1"/>
</dbReference>
<dbReference type="InterPro" id="IPR011006">
    <property type="entry name" value="CheY-like_superfamily"/>
</dbReference>
<dbReference type="Gene3D" id="3.30.565.10">
    <property type="entry name" value="Histidine kinase-like ATPase, C-terminal domain"/>
    <property type="match status" value="1"/>
</dbReference>
<keyword evidence="1 2" id="KW-0597">Phosphoprotein</keyword>
<dbReference type="InterPro" id="IPR003594">
    <property type="entry name" value="HATPase_dom"/>
</dbReference>
<dbReference type="SMART" id="SM00448">
    <property type="entry name" value="REC"/>
    <property type="match status" value="1"/>
</dbReference>
<dbReference type="AlphaFoldDB" id="A0A2V2MUE0"/>
<dbReference type="PANTHER" id="PTHR43547:SF2">
    <property type="entry name" value="HYBRID SIGNAL TRANSDUCTION HISTIDINE KINASE C"/>
    <property type="match status" value="1"/>
</dbReference>
<dbReference type="InterPro" id="IPR004358">
    <property type="entry name" value="Sig_transdc_His_kin-like_C"/>
</dbReference>
<dbReference type="EMBL" id="QGMZ01000029">
    <property type="protein sequence ID" value="PWR71804.1"/>
    <property type="molecule type" value="Genomic_DNA"/>
</dbReference>
<evidence type="ECO:0000256" key="2">
    <source>
        <dbReference type="PROSITE-ProRule" id="PRU00169"/>
    </source>
</evidence>
<evidence type="ECO:0000313" key="6">
    <source>
        <dbReference type="Proteomes" id="UP000245934"/>
    </source>
</evidence>
<dbReference type="GO" id="GO:0000155">
    <property type="term" value="F:phosphorelay sensor kinase activity"/>
    <property type="evidence" value="ECO:0007669"/>
    <property type="project" value="InterPro"/>
</dbReference>
<dbReference type="Pfam" id="PF00512">
    <property type="entry name" value="HisKA"/>
    <property type="match status" value="1"/>
</dbReference>
<dbReference type="InterPro" id="IPR003661">
    <property type="entry name" value="HisK_dim/P_dom"/>
</dbReference>
<dbReference type="Pfam" id="PF02518">
    <property type="entry name" value="HATPase_c"/>
    <property type="match status" value="1"/>
</dbReference>
<organism evidence="5 6">
    <name type="scientific">Methanospirillum stamsii</name>
    <dbReference type="NCBI Taxonomy" id="1277351"/>
    <lineage>
        <taxon>Archaea</taxon>
        <taxon>Methanobacteriati</taxon>
        <taxon>Methanobacteriota</taxon>
        <taxon>Stenosarchaea group</taxon>
        <taxon>Methanomicrobia</taxon>
        <taxon>Methanomicrobiales</taxon>
        <taxon>Methanospirillaceae</taxon>
        <taxon>Methanospirillum</taxon>
    </lineage>
</organism>
<dbReference type="InterPro" id="IPR036097">
    <property type="entry name" value="HisK_dim/P_sf"/>
</dbReference>
<feature type="domain" description="Histidine kinase" evidence="3">
    <location>
        <begin position="222"/>
        <end position="437"/>
    </location>
</feature>
<gene>
    <name evidence="5" type="ORF">DLD82_13065</name>
</gene>
<reference evidence="5 6" key="1">
    <citation type="submission" date="2018-05" db="EMBL/GenBank/DDBJ databases">
        <title>Draft genome of Methanospirillum stamsii Pt1.</title>
        <authorList>
            <person name="Dueholm M.S."/>
            <person name="Nielsen P.H."/>
            <person name="Bakmann L.F."/>
            <person name="Otzen D.E."/>
        </authorList>
    </citation>
    <scope>NUCLEOTIDE SEQUENCE [LARGE SCALE GENOMIC DNA]</scope>
    <source>
        <strain evidence="5 6">Pt1</strain>
    </source>
</reference>
<feature type="domain" description="Response regulatory" evidence="4">
    <location>
        <begin position="8"/>
        <end position="124"/>
    </location>
</feature>
<protein>
    <recommendedName>
        <fullName evidence="7">Hybrid sensor histidine kinase/response regulator</fullName>
    </recommendedName>
</protein>
<dbReference type="InterPro" id="IPR001789">
    <property type="entry name" value="Sig_transdc_resp-reg_receiver"/>
</dbReference>
<dbReference type="SMART" id="SM00387">
    <property type="entry name" value="HATPase_c"/>
    <property type="match status" value="1"/>
</dbReference>
<dbReference type="PANTHER" id="PTHR43547">
    <property type="entry name" value="TWO-COMPONENT HISTIDINE KINASE"/>
    <property type="match status" value="1"/>
</dbReference>
<evidence type="ECO:0000313" key="5">
    <source>
        <dbReference type="EMBL" id="PWR71804.1"/>
    </source>
</evidence>
<dbReference type="Proteomes" id="UP000245934">
    <property type="component" value="Unassembled WGS sequence"/>
</dbReference>
<dbReference type="InterPro" id="IPR036890">
    <property type="entry name" value="HATPase_C_sf"/>
</dbReference>
<evidence type="ECO:0000256" key="1">
    <source>
        <dbReference type="ARBA" id="ARBA00022553"/>
    </source>
</evidence>
<dbReference type="CDD" id="cd00082">
    <property type="entry name" value="HisKA"/>
    <property type="match status" value="1"/>
</dbReference>
<dbReference type="InterPro" id="IPR005467">
    <property type="entry name" value="His_kinase_dom"/>
</dbReference>
<comment type="caution">
    <text evidence="5">The sequence shown here is derived from an EMBL/GenBank/DDBJ whole genome shotgun (WGS) entry which is preliminary data.</text>
</comment>
<dbReference type="GeneID" id="97610725"/>
<dbReference type="OrthoDB" id="8127at2157"/>
<dbReference type="PRINTS" id="PR00344">
    <property type="entry name" value="BCTRLSENSOR"/>
</dbReference>
<dbReference type="CDD" id="cd00075">
    <property type="entry name" value="HATPase"/>
    <property type="match status" value="1"/>
</dbReference>
<dbReference type="Gene3D" id="1.10.287.130">
    <property type="match status" value="1"/>
</dbReference>